<proteinExistence type="inferred from homology"/>
<feature type="transmembrane region" description="Helical" evidence="3">
    <location>
        <begin position="129"/>
        <end position="150"/>
    </location>
</feature>
<keyword evidence="1 2" id="KW-0808">Transferase</keyword>
<dbReference type="Gene3D" id="1.20.120.1760">
    <property type="match status" value="1"/>
</dbReference>
<name>A0A6J4LCP4_9HYPH</name>
<keyword evidence="3" id="KW-0472">Membrane</keyword>
<organism evidence="4">
    <name type="scientific">uncultured Microvirga sp</name>
    <dbReference type="NCBI Taxonomy" id="412392"/>
    <lineage>
        <taxon>Bacteria</taxon>
        <taxon>Pseudomonadati</taxon>
        <taxon>Pseudomonadota</taxon>
        <taxon>Alphaproteobacteria</taxon>
        <taxon>Hyphomicrobiales</taxon>
        <taxon>Methylobacteriaceae</taxon>
        <taxon>Microvirga</taxon>
        <taxon>environmental samples</taxon>
    </lineage>
</organism>
<dbReference type="InterPro" id="IPR000462">
    <property type="entry name" value="CDP-OH_P_trans"/>
</dbReference>
<comment type="similarity">
    <text evidence="2">Belongs to the CDP-alcohol phosphatidyltransferase class-I family.</text>
</comment>
<feature type="transmembrane region" description="Helical" evidence="3">
    <location>
        <begin position="48"/>
        <end position="75"/>
    </location>
</feature>
<dbReference type="PROSITE" id="PS00379">
    <property type="entry name" value="CDP_ALCOHOL_P_TRANSF"/>
    <property type="match status" value="1"/>
</dbReference>
<feature type="transmembrane region" description="Helical" evidence="3">
    <location>
        <begin position="96"/>
        <end position="117"/>
    </location>
</feature>
<evidence type="ECO:0000256" key="1">
    <source>
        <dbReference type="ARBA" id="ARBA00022679"/>
    </source>
</evidence>
<dbReference type="GO" id="GO:0008654">
    <property type="term" value="P:phospholipid biosynthetic process"/>
    <property type="evidence" value="ECO:0007669"/>
    <property type="project" value="InterPro"/>
</dbReference>
<reference evidence="4" key="1">
    <citation type="submission" date="2020-02" db="EMBL/GenBank/DDBJ databases">
        <authorList>
            <person name="Meier V. D."/>
        </authorList>
    </citation>
    <scope>NUCLEOTIDE SEQUENCE</scope>
    <source>
        <strain evidence="4">AVDCRST_MAG90</strain>
    </source>
</reference>
<keyword evidence="3" id="KW-1133">Transmembrane helix</keyword>
<dbReference type="GO" id="GO:0016020">
    <property type="term" value="C:membrane"/>
    <property type="evidence" value="ECO:0007669"/>
    <property type="project" value="InterPro"/>
</dbReference>
<evidence type="ECO:0000313" key="4">
    <source>
        <dbReference type="EMBL" id="CAA9328165.1"/>
    </source>
</evidence>
<dbReference type="InterPro" id="IPR043130">
    <property type="entry name" value="CDP-OH_PTrfase_TM_dom"/>
</dbReference>
<dbReference type="InterPro" id="IPR048254">
    <property type="entry name" value="CDP_ALCOHOL_P_TRANSF_CS"/>
</dbReference>
<keyword evidence="3" id="KW-0812">Transmembrane</keyword>
<evidence type="ECO:0000256" key="2">
    <source>
        <dbReference type="RuleBase" id="RU003750"/>
    </source>
</evidence>
<accession>A0A6J4LCP4</accession>
<dbReference type="AlphaFoldDB" id="A0A6J4LCP4"/>
<dbReference type="GO" id="GO:0016780">
    <property type="term" value="F:phosphotransferase activity, for other substituted phosphate groups"/>
    <property type="evidence" value="ECO:0007669"/>
    <property type="project" value="InterPro"/>
</dbReference>
<feature type="transmembrane region" description="Helical" evidence="3">
    <location>
        <begin position="191"/>
        <end position="215"/>
    </location>
</feature>
<feature type="transmembrane region" description="Helical" evidence="3">
    <location>
        <begin position="162"/>
        <end position="185"/>
    </location>
</feature>
<dbReference type="EMBL" id="CADCUC010000259">
    <property type="protein sequence ID" value="CAA9328165.1"/>
    <property type="molecule type" value="Genomic_DNA"/>
</dbReference>
<protein>
    <submittedName>
        <fullName evidence="4">Phosphatidylglycerophosphate synthase</fullName>
    </submittedName>
</protein>
<gene>
    <name evidence="4" type="ORF">AVDCRST_MAG90-1330</name>
</gene>
<sequence length="222" mass="22934">MVSRATNPVNRKPIPMLDGLMRRLLDPALDRAGRSLASRGAGADALTFIGLGVGLAAALAVAAGSGALAFGLFVANRLLDGLDGAVARATTRTDRGGFLDIVCDFAFYGAVPLAFALRDPAANALPAAVLLFAFYVNGASFLAFAAVAAKRGLSSTAWGDKSIYFTAGLAEGTETILFFAAMILIPAWFPTLAYAFAGLTLMSGLARAALAWHAFRDSGDNP</sequence>
<evidence type="ECO:0000256" key="3">
    <source>
        <dbReference type="SAM" id="Phobius"/>
    </source>
</evidence>
<dbReference type="Pfam" id="PF01066">
    <property type="entry name" value="CDP-OH_P_transf"/>
    <property type="match status" value="1"/>
</dbReference>